<organism evidence="1 2">
    <name type="scientific">Corynebacterium phocae</name>
    <dbReference type="NCBI Taxonomy" id="161895"/>
    <lineage>
        <taxon>Bacteria</taxon>
        <taxon>Bacillati</taxon>
        <taxon>Actinomycetota</taxon>
        <taxon>Actinomycetes</taxon>
        <taxon>Mycobacteriales</taxon>
        <taxon>Corynebacteriaceae</taxon>
        <taxon>Corynebacterium</taxon>
    </lineage>
</organism>
<evidence type="ECO:0000313" key="2">
    <source>
        <dbReference type="Proteomes" id="UP000185491"/>
    </source>
</evidence>
<dbReference type="EMBL" id="CP009249">
    <property type="protein sequence ID" value="APT92796.1"/>
    <property type="molecule type" value="Genomic_DNA"/>
</dbReference>
<name>A0A1L7D3Q2_9CORY</name>
<dbReference type="KEGG" id="cpho:CPHO_07720"/>
<dbReference type="Proteomes" id="UP000185491">
    <property type="component" value="Chromosome"/>
</dbReference>
<accession>A0A1L7D3Q2</accession>
<keyword evidence="2" id="KW-1185">Reference proteome</keyword>
<reference evidence="1 2" key="1">
    <citation type="submission" date="2014-08" db="EMBL/GenBank/DDBJ databases">
        <title>Complete genome sequence of Corynebacterium phocae M408/89/1(T)(=DSM 44612(T)), isolated from the common seal (Phoca vitulina).</title>
        <authorList>
            <person name="Ruckert C."/>
            <person name="Albersmeier A."/>
            <person name="Winkler A."/>
            <person name="Kalinowski J."/>
        </authorList>
    </citation>
    <scope>NUCLEOTIDE SEQUENCE [LARGE SCALE GENOMIC DNA]</scope>
    <source>
        <strain evidence="1 2">M408/89/1</strain>
    </source>
</reference>
<proteinExistence type="predicted"/>
<sequence length="68" mass="7176">MRGSGSQQNSEDKIRKSRSTNSTVMMAAAMLGLLFMVIGLPPLGGVCFIVAFICALTEVFKAIPGVGR</sequence>
<dbReference type="AlphaFoldDB" id="A0A1L7D3Q2"/>
<protein>
    <submittedName>
        <fullName evidence="1">Uncharacterized protein</fullName>
    </submittedName>
</protein>
<gene>
    <name evidence="1" type="ORF">CPHO_07720</name>
</gene>
<evidence type="ECO:0000313" key="1">
    <source>
        <dbReference type="EMBL" id="APT92796.1"/>
    </source>
</evidence>